<comment type="subcellular location">
    <subcellularLocation>
        <location evidence="1">Secreted</location>
    </subcellularLocation>
</comment>
<keyword evidence="8" id="KW-1203">Blood coagulation cascade inhibiting toxin</keyword>
<dbReference type="GO" id="GO:0090729">
    <property type="term" value="F:toxin activity"/>
    <property type="evidence" value="ECO:0007669"/>
    <property type="project" value="UniProtKB-KW"/>
</dbReference>
<dbReference type="AlphaFoldDB" id="A0A1I8NU35"/>
<keyword evidence="2" id="KW-0964">Secreted</keyword>
<dbReference type="PROSITE" id="PS00280">
    <property type="entry name" value="BPTI_KUNITZ_1"/>
    <property type="match status" value="1"/>
</dbReference>
<evidence type="ECO:0000256" key="1">
    <source>
        <dbReference type="ARBA" id="ARBA00004613"/>
    </source>
</evidence>
<accession>A0A1I8NU35</accession>
<dbReference type="GO" id="GO:0005615">
    <property type="term" value="C:extracellular space"/>
    <property type="evidence" value="ECO:0007669"/>
    <property type="project" value="TreeGrafter"/>
</dbReference>
<evidence type="ECO:0000256" key="8">
    <source>
        <dbReference type="ARBA" id="ARBA00034146"/>
    </source>
</evidence>
<protein>
    <recommendedName>
        <fullName evidence="10">BPTI/Kunitz inhibitor domain-containing protein</fullName>
    </recommendedName>
</protein>
<proteinExistence type="predicted"/>
<evidence type="ECO:0000256" key="2">
    <source>
        <dbReference type="ARBA" id="ARBA00022525"/>
    </source>
</evidence>
<dbReference type="EnsemblMetazoa" id="SCAU002042-RA">
    <property type="protein sequence ID" value="SCAU002042-PA"/>
    <property type="gene ID" value="SCAU002042"/>
</dbReference>
<evidence type="ECO:0000256" key="6">
    <source>
        <dbReference type="ARBA" id="ARBA00023157"/>
    </source>
</evidence>
<dbReference type="Proteomes" id="UP000095300">
    <property type="component" value="Unassembled WGS sequence"/>
</dbReference>
<keyword evidence="6" id="KW-1015">Disulfide bond</keyword>
<dbReference type="InterPro" id="IPR002223">
    <property type="entry name" value="Kunitz_BPTI"/>
</dbReference>
<name>A0A1I8NU35_STOCA</name>
<reference evidence="11" key="1">
    <citation type="submission" date="2020-05" db="UniProtKB">
        <authorList>
            <consortium name="EnsemblMetazoa"/>
        </authorList>
    </citation>
    <scope>IDENTIFICATION</scope>
    <source>
        <strain evidence="11">USDA</strain>
    </source>
</reference>
<dbReference type="PANTHER" id="PTHR10083:SF376">
    <property type="entry name" value="SERINE PEPTIDASE INHIBITOR, KUNITZ TYPE, 3"/>
    <property type="match status" value="1"/>
</dbReference>
<evidence type="ECO:0000256" key="9">
    <source>
        <dbReference type="SAM" id="SignalP"/>
    </source>
</evidence>
<dbReference type="Pfam" id="PF00014">
    <property type="entry name" value="Kunitz_BPTI"/>
    <property type="match status" value="1"/>
</dbReference>
<sequence>MRFVVLFLSIFALASSAVALKDAICGLPPSEAGICYASHIRYSYVADSKECVEFHYGGCGGNENNFLSKEECEAKCKE</sequence>
<dbReference type="InterPro" id="IPR050098">
    <property type="entry name" value="TFPI/VKTCI-like"/>
</dbReference>
<dbReference type="VEuPathDB" id="VectorBase:SCAU002042"/>
<evidence type="ECO:0000313" key="11">
    <source>
        <dbReference type="EnsemblMetazoa" id="SCAU002042-PA"/>
    </source>
</evidence>
<evidence type="ECO:0000259" key="10">
    <source>
        <dbReference type="PROSITE" id="PS50279"/>
    </source>
</evidence>
<feature type="signal peptide" evidence="9">
    <location>
        <begin position="1"/>
        <end position="19"/>
    </location>
</feature>
<evidence type="ECO:0000256" key="7">
    <source>
        <dbReference type="ARBA" id="ARBA00023240"/>
    </source>
</evidence>
<keyword evidence="9" id="KW-0732">Signal</keyword>
<dbReference type="InterPro" id="IPR036880">
    <property type="entry name" value="Kunitz_BPTI_sf"/>
</dbReference>
<keyword evidence="4" id="KW-0646">Protease inhibitor</keyword>
<evidence type="ECO:0000256" key="4">
    <source>
        <dbReference type="ARBA" id="ARBA00022690"/>
    </source>
</evidence>
<dbReference type="Gene3D" id="4.10.410.10">
    <property type="entry name" value="Pancreatic trypsin inhibitor Kunitz domain"/>
    <property type="match status" value="1"/>
</dbReference>
<keyword evidence="7" id="KW-1199">Hemostasis impairing toxin</keyword>
<keyword evidence="5" id="KW-0722">Serine protease inhibitor</keyword>
<dbReference type="PRINTS" id="PR00759">
    <property type="entry name" value="BASICPTASE"/>
</dbReference>
<dbReference type="SUPFAM" id="SSF57362">
    <property type="entry name" value="BPTI-like"/>
    <property type="match status" value="1"/>
</dbReference>
<evidence type="ECO:0000313" key="12">
    <source>
        <dbReference type="Proteomes" id="UP000095300"/>
    </source>
</evidence>
<evidence type="ECO:0000256" key="3">
    <source>
        <dbReference type="ARBA" id="ARBA00022656"/>
    </source>
</evidence>
<gene>
    <name evidence="11" type="primary">106089497</name>
</gene>
<keyword evidence="12" id="KW-1185">Reference proteome</keyword>
<dbReference type="InterPro" id="IPR020901">
    <property type="entry name" value="Prtase_inh_Kunz-CS"/>
</dbReference>
<feature type="chain" id="PRO_5009325529" description="BPTI/Kunitz inhibitor domain-containing protein" evidence="9">
    <location>
        <begin position="20"/>
        <end position="78"/>
    </location>
</feature>
<organism evidence="11 12">
    <name type="scientific">Stomoxys calcitrans</name>
    <name type="common">Stable fly</name>
    <name type="synonym">Conops calcitrans</name>
    <dbReference type="NCBI Taxonomy" id="35570"/>
    <lineage>
        <taxon>Eukaryota</taxon>
        <taxon>Metazoa</taxon>
        <taxon>Ecdysozoa</taxon>
        <taxon>Arthropoda</taxon>
        <taxon>Hexapoda</taxon>
        <taxon>Insecta</taxon>
        <taxon>Pterygota</taxon>
        <taxon>Neoptera</taxon>
        <taxon>Endopterygota</taxon>
        <taxon>Diptera</taxon>
        <taxon>Brachycera</taxon>
        <taxon>Muscomorpha</taxon>
        <taxon>Muscoidea</taxon>
        <taxon>Muscidae</taxon>
        <taxon>Stomoxys</taxon>
    </lineage>
</organism>
<dbReference type="SMART" id="SM00131">
    <property type="entry name" value="KU"/>
    <property type="match status" value="1"/>
</dbReference>
<dbReference type="FunFam" id="4.10.410.10:FF:000020">
    <property type="entry name" value="Collagen, type VI, alpha 3"/>
    <property type="match status" value="1"/>
</dbReference>
<keyword evidence="3" id="KW-0800">Toxin</keyword>
<dbReference type="CDD" id="cd00109">
    <property type="entry name" value="Kunitz-type"/>
    <property type="match status" value="1"/>
</dbReference>
<dbReference type="PROSITE" id="PS50279">
    <property type="entry name" value="BPTI_KUNITZ_2"/>
    <property type="match status" value="1"/>
</dbReference>
<feature type="domain" description="BPTI/Kunitz inhibitor" evidence="10">
    <location>
        <begin position="25"/>
        <end position="76"/>
    </location>
</feature>
<evidence type="ECO:0000256" key="5">
    <source>
        <dbReference type="ARBA" id="ARBA00022900"/>
    </source>
</evidence>
<dbReference type="GO" id="GO:0004867">
    <property type="term" value="F:serine-type endopeptidase inhibitor activity"/>
    <property type="evidence" value="ECO:0007669"/>
    <property type="project" value="UniProtKB-KW"/>
</dbReference>
<dbReference type="PANTHER" id="PTHR10083">
    <property type="entry name" value="KUNITZ-TYPE PROTEASE INHIBITOR-RELATED"/>
    <property type="match status" value="1"/>
</dbReference>